<dbReference type="RefSeq" id="XP_001888300.1">
    <property type="nucleotide sequence ID" value="XM_001888265.1"/>
</dbReference>
<gene>
    <name evidence="1" type="ORF">LACBIDRAFT_312577</name>
</gene>
<evidence type="ECO:0000313" key="2">
    <source>
        <dbReference type="Proteomes" id="UP000001194"/>
    </source>
</evidence>
<dbReference type="Proteomes" id="UP000001194">
    <property type="component" value="Unassembled WGS sequence"/>
</dbReference>
<name>B0DWG1_LACBS</name>
<dbReference type="AlphaFoldDB" id="B0DWG1"/>
<dbReference type="KEGG" id="lbc:LACBIDRAFT_312577"/>
<protein>
    <submittedName>
        <fullName evidence="1">Predicted protein</fullName>
    </submittedName>
</protein>
<proteinExistence type="predicted"/>
<keyword evidence="2" id="KW-1185">Reference proteome</keyword>
<dbReference type="GeneID" id="6083902"/>
<accession>B0DWG1</accession>
<organism evidence="2">
    <name type="scientific">Laccaria bicolor (strain S238N-H82 / ATCC MYA-4686)</name>
    <name type="common">Bicoloured deceiver</name>
    <name type="synonym">Laccaria laccata var. bicolor</name>
    <dbReference type="NCBI Taxonomy" id="486041"/>
    <lineage>
        <taxon>Eukaryota</taxon>
        <taxon>Fungi</taxon>
        <taxon>Dikarya</taxon>
        <taxon>Basidiomycota</taxon>
        <taxon>Agaricomycotina</taxon>
        <taxon>Agaricomycetes</taxon>
        <taxon>Agaricomycetidae</taxon>
        <taxon>Agaricales</taxon>
        <taxon>Agaricineae</taxon>
        <taxon>Hydnangiaceae</taxon>
        <taxon>Laccaria</taxon>
    </lineage>
</organism>
<dbReference type="InParanoid" id="B0DWG1"/>
<evidence type="ECO:0000313" key="1">
    <source>
        <dbReference type="EMBL" id="EDR01081.1"/>
    </source>
</evidence>
<sequence>MAYLSISRLSPLIFCETHPTSFSHDRFSSSTFPGTITRRVVQDFQLLLTSRRNSMLDSC</sequence>
<dbReference type="HOGENOM" id="CLU_2961204_0_0_1"/>
<dbReference type="EMBL" id="DS547143">
    <property type="protein sequence ID" value="EDR01081.1"/>
    <property type="molecule type" value="Genomic_DNA"/>
</dbReference>
<reference evidence="1 2" key="1">
    <citation type="journal article" date="2008" name="Nature">
        <title>The genome of Laccaria bicolor provides insights into mycorrhizal symbiosis.</title>
        <authorList>
            <person name="Martin F."/>
            <person name="Aerts A."/>
            <person name="Ahren D."/>
            <person name="Brun A."/>
            <person name="Danchin E.G.J."/>
            <person name="Duchaussoy F."/>
            <person name="Gibon J."/>
            <person name="Kohler A."/>
            <person name="Lindquist E."/>
            <person name="Pereda V."/>
            <person name="Salamov A."/>
            <person name="Shapiro H.J."/>
            <person name="Wuyts J."/>
            <person name="Blaudez D."/>
            <person name="Buee M."/>
            <person name="Brokstein P."/>
            <person name="Canbaeck B."/>
            <person name="Cohen D."/>
            <person name="Courty P.E."/>
            <person name="Coutinho P.M."/>
            <person name="Delaruelle C."/>
            <person name="Detter J.C."/>
            <person name="Deveau A."/>
            <person name="DiFazio S."/>
            <person name="Duplessis S."/>
            <person name="Fraissinet-Tachet L."/>
            <person name="Lucic E."/>
            <person name="Frey-Klett P."/>
            <person name="Fourrey C."/>
            <person name="Feussner I."/>
            <person name="Gay G."/>
            <person name="Grimwood J."/>
            <person name="Hoegger P.J."/>
            <person name="Jain P."/>
            <person name="Kilaru S."/>
            <person name="Labbe J."/>
            <person name="Lin Y.C."/>
            <person name="Legue V."/>
            <person name="Le Tacon F."/>
            <person name="Marmeisse R."/>
            <person name="Melayah D."/>
            <person name="Montanini B."/>
            <person name="Muratet M."/>
            <person name="Nehls U."/>
            <person name="Niculita-Hirzel H."/>
            <person name="Oudot-Le Secq M.P."/>
            <person name="Peter M."/>
            <person name="Quesneville H."/>
            <person name="Rajashekar B."/>
            <person name="Reich M."/>
            <person name="Rouhier N."/>
            <person name="Schmutz J."/>
            <person name="Yin T."/>
            <person name="Chalot M."/>
            <person name="Henrissat B."/>
            <person name="Kuees U."/>
            <person name="Lucas S."/>
            <person name="Van de Peer Y."/>
            <person name="Podila G.K."/>
            <person name="Polle A."/>
            <person name="Pukkila P.J."/>
            <person name="Richardson P.M."/>
            <person name="Rouze P."/>
            <person name="Sanders I.R."/>
            <person name="Stajich J.E."/>
            <person name="Tunlid A."/>
            <person name="Tuskan G."/>
            <person name="Grigoriev I.V."/>
        </authorList>
    </citation>
    <scope>NUCLEOTIDE SEQUENCE [LARGE SCALE GENOMIC DNA]</scope>
    <source>
        <strain evidence="2">S238N-H82 / ATCC MYA-4686</strain>
    </source>
</reference>